<protein>
    <submittedName>
        <fullName evidence="2">Uncharacterized protein</fullName>
    </submittedName>
</protein>
<feature type="compositionally biased region" description="Pro residues" evidence="1">
    <location>
        <begin position="1"/>
        <end position="10"/>
    </location>
</feature>
<evidence type="ECO:0000256" key="1">
    <source>
        <dbReference type="SAM" id="MobiDB-lite"/>
    </source>
</evidence>
<evidence type="ECO:0000313" key="3">
    <source>
        <dbReference type="Proteomes" id="UP000799539"/>
    </source>
</evidence>
<organism evidence="2 3">
    <name type="scientific">Cercospora zeae-maydis SCOH1-5</name>
    <dbReference type="NCBI Taxonomy" id="717836"/>
    <lineage>
        <taxon>Eukaryota</taxon>
        <taxon>Fungi</taxon>
        <taxon>Dikarya</taxon>
        <taxon>Ascomycota</taxon>
        <taxon>Pezizomycotina</taxon>
        <taxon>Dothideomycetes</taxon>
        <taxon>Dothideomycetidae</taxon>
        <taxon>Mycosphaerellales</taxon>
        <taxon>Mycosphaerellaceae</taxon>
        <taxon>Cercospora</taxon>
    </lineage>
</organism>
<proteinExistence type="predicted"/>
<gene>
    <name evidence="2" type="ORF">CERZMDRAFT_89936</name>
</gene>
<dbReference type="Proteomes" id="UP000799539">
    <property type="component" value="Unassembled WGS sequence"/>
</dbReference>
<keyword evidence="3" id="KW-1185">Reference proteome</keyword>
<evidence type="ECO:0000313" key="2">
    <source>
        <dbReference type="EMBL" id="KAF2216661.1"/>
    </source>
</evidence>
<name>A0A6A6FTE9_9PEZI</name>
<dbReference type="EMBL" id="ML992664">
    <property type="protein sequence ID" value="KAF2216661.1"/>
    <property type="molecule type" value="Genomic_DNA"/>
</dbReference>
<accession>A0A6A6FTE9</accession>
<reference evidence="2" key="1">
    <citation type="journal article" date="2020" name="Stud. Mycol.">
        <title>101 Dothideomycetes genomes: a test case for predicting lifestyles and emergence of pathogens.</title>
        <authorList>
            <person name="Haridas S."/>
            <person name="Albert R."/>
            <person name="Binder M."/>
            <person name="Bloem J."/>
            <person name="Labutti K."/>
            <person name="Salamov A."/>
            <person name="Andreopoulos B."/>
            <person name="Baker S."/>
            <person name="Barry K."/>
            <person name="Bills G."/>
            <person name="Bluhm B."/>
            <person name="Cannon C."/>
            <person name="Castanera R."/>
            <person name="Culley D."/>
            <person name="Daum C."/>
            <person name="Ezra D."/>
            <person name="Gonzalez J."/>
            <person name="Henrissat B."/>
            <person name="Kuo A."/>
            <person name="Liang C."/>
            <person name="Lipzen A."/>
            <person name="Lutzoni F."/>
            <person name="Magnuson J."/>
            <person name="Mondo S."/>
            <person name="Nolan M."/>
            <person name="Ohm R."/>
            <person name="Pangilinan J."/>
            <person name="Park H.-J."/>
            <person name="Ramirez L."/>
            <person name="Alfaro M."/>
            <person name="Sun H."/>
            <person name="Tritt A."/>
            <person name="Yoshinaga Y."/>
            <person name="Zwiers L.-H."/>
            <person name="Turgeon B."/>
            <person name="Goodwin S."/>
            <person name="Spatafora J."/>
            <person name="Crous P."/>
            <person name="Grigoriev I."/>
        </authorList>
    </citation>
    <scope>NUCLEOTIDE SEQUENCE</scope>
    <source>
        <strain evidence="2">SCOH1-5</strain>
    </source>
</reference>
<feature type="region of interest" description="Disordered" evidence="1">
    <location>
        <begin position="1"/>
        <end position="23"/>
    </location>
</feature>
<sequence>MQWQPLPSPLPSSESTHTGLNPSQCSHIQIPQLCLLTFSVEHAAASDQSCTEQLPWASHRTLMAMMRDISDVKSRSAI</sequence>
<dbReference type="AlphaFoldDB" id="A0A6A6FTE9"/>